<dbReference type="InParanoid" id="A0LPJ2"/>
<protein>
    <submittedName>
        <fullName evidence="10">Two component transcriptional regulator, winged helix family</fullName>
    </submittedName>
</protein>
<dbReference type="PROSITE" id="PS51755">
    <property type="entry name" value="OMPR_PHOB"/>
    <property type="match status" value="1"/>
</dbReference>
<dbReference type="PANTHER" id="PTHR48111">
    <property type="entry name" value="REGULATOR OF RPOS"/>
    <property type="match status" value="1"/>
</dbReference>
<dbReference type="STRING" id="335543.Sfum_3674"/>
<dbReference type="KEGG" id="sfu:Sfum_3674"/>
<dbReference type="Gene3D" id="1.10.10.10">
    <property type="entry name" value="Winged helix-like DNA-binding domain superfamily/Winged helix DNA-binding domain"/>
    <property type="match status" value="1"/>
</dbReference>
<dbReference type="Pfam" id="PF00072">
    <property type="entry name" value="Response_reg"/>
    <property type="match status" value="1"/>
</dbReference>
<dbReference type="GO" id="GO:0005829">
    <property type="term" value="C:cytosol"/>
    <property type="evidence" value="ECO:0007669"/>
    <property type="project" value="TreeGrafter"/>
</dbReference>
<proteinExistence type="predicted"/>
<evidence type="ECO:0000259" key="8">
    <source>
        <dbReference type="PROSITE" id="PS50110"/>
    </source>
</evidence>
<dbReference type="PANTHER" id="PTHR48111:SF22">
    <property type="entry name" value="REGULATOR OF RPOS"/>
    <property type="match status" value="1"/>
</dbReference>
<evidence type="ECO:0000256" key="4">
    <source>
        <dbReference type="ARBA" id="ARBA00023125"/>
    </source>
</evidence>
<evidence type="ECO:0000256" key="2">
    <source>
        <dbReference type="ARBA" id="ARBA00023012"/>
    </source>
</evidence>
<dbReference type="SUPFAM" id="SSF52172">
    <property type="entry name" value="CheY-like"/>
    <property type="match status" value="1"/>
</dbReference>
<dbReference type="InterPro" id="IPR001867">
    <property type="entry name" value="OmpR/PhoB-type_DNA-bd"/>
</dbReference>
<dbReference type="FunFam" id="3.40.50.2300:FF:000002">
    <property type="entry name" value="DNA-binding response regulator PhoP"/>
    <property type="match status" value="1"/>
</dbReference>
<dbReference type="GO" id="GO:0006355">
    <property type="term" value="P:regulation of DNA-templated transcription"/>
    <property type="evidence" value="ECO:0007669"/>
    <property type="project" value="InterPro"/>
</dbReference>
<keyword evidence="4 7" id="KW-0238">DNA-binding</keyword>
<evidence type="ECO:0000313" key="10">
    <source>
        <dbReference type="EMBL" id="ABK19344.1"/>
    </source>
</evidence>
<accession>A0LPJ2</accession>
<gene>
    <name evidence="10" type="ordered locus">Sfum_3674</name>
</gene>
<evidence type="ECO:0000256" key="7">
    <source>
        <dbReference type="PROSITE-ProRule" id="PRU01091"/>
    </source>
</evidence>
<dbReference type="SMART" id="SM00448">
    <property type="entry name" value="REC"/>
    <property type="match status" value="1"/>
</dbReference>
<organism evidence="10 11">
    <name type="scientific">Syntrophobacter fumaroxidans (strain DSM 10017 / MPOB)</name>
    <dbReference type="NCBI Taxonomy" id="335543"/>
    <lineage>
        <taxon>Bacteria</taxon>
        <taxon>Pseudomonadati</taxon>
        <taxon>Thermodesulfobacteriota</taxon>
        <taxon>Syntrophobacteria</taxon>
        <taxon>Syntrophobacterales</taxon>
        <taxon>Syntrophobacteraceae</taxon>
        <taxon>Syntrophobacter</taxon>
    </lineage>
</organism>
<keyword evidence="3" id="KW-0805">Transcription regulation</keyword>
<dbReference type="FunFam" id="1.10.10.10:FF:000005">
    <property type="entry name" value="Two-component system response regulator"/>
    <property type="match status" value="1"/>
</dbReference>
<dbReference type="InterPro" id="IPR011006">
    <property type="entry name" value="CheY-like_superfamily"/>
</dbReference>
<dbReference type="PROSITE" id="PS50110">
    <property type="entry name" value="RESPONSE_REGULATORY"/>
    <property type="match status" value="1"/>
</dbReference>
<dbReference type="HOGENOM" id="CLU_000445_30_1_7"/>
<dbReference type="Gene3D" id="6.10.250.690">
    <property type="match status" value="1"/>
</dbReference>
<dbReference type="InterPro" id="IPR036388">
    <property type="entry name" value="WH-like_DNA-bd_sf"/>
</dbReference>
<evidence type="ECO:0000256" key="6">
    <source>
        <dbReference type="PROSITE-ProRule" id="PRU00169"/>
    </source>
</evidence>
<feature type="DNA-binding region" description="OmpR/PhoB-type" evidence="7">
    <location>
        <begin position="156"/>
        <end position="254"/>
    </location>
</feature>
<keyword evidence="11" id="KW-1185">Reference proteome</keyword>
<keyword evidence="5" id="KW-0804">Transcription</keyword>
<feature type="domain" description="OmpR/PhoB-type" evidence="9">
    <location>
        <begin position="156"/>
        <end position="254"/>
    </location>
</feature>
<dbReference type="GO" id="GO:0032993">
    <property type="term" value="C:protein-DNA complex"/>
    <property type="evidence" value="ECO:0007669"/>
    <property type="project" value="TreeGrafter"/>
</dbReference>
<feature type="modified residue" description="4-aspartylphosphate" evidence="6">
    <location>
        <position position="82"/>
    </location>
</feature>
<evidence type="ECO:0000256" key="5">
    <source>
        <dbReference type="ARBA" id="ARBA00023163"/>
    </source>
</evidence>
<dbReference type="Proteomes" id="UP000001784">
    <property type="component" value="Chromosome"/>
</dbReference>
<dbReference type="GO" id="GO:0000156">
    <property type="term" value="F:phosphorelay response regulator activity"/>
    <property type="evidence" value="ECO:0007669"/>
    <property type="project" value="TreeGrafter"/>
</dbReference>
<name>A0LPJ2_SYNFM</name>
<evidence type="ECO:0000256" key="1">
    <source>
        <dbReference type="ARBA" id="ARBA00022553"/>
    </source>
</evidence>
<dbReference type="SMART" id="SM00862">
    <property type="entry name" value="Trans_reg_C"/>
    <property type="match status" value="1"/>
</dbReference>
<dbReference type="Gene3D" id="3.40.50.2300">
    <property type="match status" value="1"/>
</dbReference>
<evidence type="ECO:0000256" key="3">
    <source>
        <dbReference type="ARBA" id="ARBA00023015"/>
    </source>
</evidence>
<reference evidence="10 11" key="1">
    <citation type="submission" date="2006-10" db="EMBL/GenBank/DDBJ databases">
        <title>Complete sequence of Syntrophobacter fumaroxidans MPOB.</title>
        <authorList>
            <consortium name="US DOE Joint Genome Institute"/>
            <person name="Copeland A."/>
            <person name="Lucas S."/>
            <person name="Lapidus A."/>
            <person name="Barry K."/>
            <person name="Detter J.C."/>
            <person name="Glavina del Rio T."/>
            <person name="Hammon N."/>
            <person name="Israni S."/>
            <person name="Pitluck S."/>
            <person name="Goltsman E.G."/>
            <person name="Martinez M."/>
            <person name="Schmutz J."/>
            <person name="Larimer F."/>
            <person name="Land M."/>
            <person name="Hauser L."/>
            <person name="Kyrpides N."/>
            <person name="Kim E."/>
            <person name="Boone D.R."/>
            <person name="Brockman F."/>
            <person name="Culley D."/>
            <person name="Ferry J."/>
            <person name="Gunsalus R."/>
            <person name="McInerney M.J."/>
            <person name="Morrison M."/>
            <person name="Plugge C."/>
            <person name="Rohlin L."/>
            <person name="Scholten J."/>
            <person name="Sieber J."/>
            <person name="Stams A.J.M."/>
            <person name="Worm P."/>
            <person name="Henstra A.M."/>
            <person name="Richardson P."/>
        </authorList>
    </citation>
    <scope>NUCLEOTIDE SEQUENCE [LARGE SCALE GENOMIC DNA]</scope>
    <source>
        <strain evidence="11">DSM 10017 / MPOB</strain>
    </source>
</reference>
<dbReference type="CDD" id="cd00383">
    <property type="entry name" value="trans_reg_C"/>
    <property type="match status" value="1"/>
</dbReference>
<dbReference type="Pfam" id="PF00486">
    <property type="entry name" value="Trans_reg_C"/>
    <property type="match status" value="1"/>
</dbReference>
<evidence type="ECO:0000259" key="9">
    <source>
        <dbReference type="PROSITE" id="PS51755"/>
    </source>
</evidence>
<evidence type="ECO:0000313" key="11">
    <source>
        <dbReference type="Proteomes" id="UP000001784"/>
    </source>
</evidence>
<dbReference type="InterPro" id="IPR001789">
    <property type="entry name" value="Sig_transdc_resp-reg_receiver"/>
</dbReference>
<dbReference type="EMBL" id="CP000478">
    <property type="protein sequence ID" value="ABK19344.1"/>
    <property type="molecule type" value="Genomic_DNA"/>
</dbReference>
<keyword evidence="1 6" id="KW-0597">Phosphoprotein</keyword>
<feature type="domain" description="Response regulatory" evidence="8">
    <location>
        <begin position="33"/>
        <end position="147"/>
    </location>
</feature>
<keyword evidence="2" id="KW-0902">Two-component regulatory system</keyword>
<sequence length="263" mass="29938">MPRGWNTGRAVFAFGRFDVFIVQIFPSGTISMRVLVVEDDRQITDFLERALTEAGFKIDVAWNGPQGFELALKESYDAIIIDVILPVMDGLEILQKLRNRGILTPVLILSAKGSVSDRVSGLELGGDDYLTKPFELAELLARVWSLIRRSKVNQETVQLKAGDLWLDLVSRRVFRGDEEFRLLPQEFALLEYLMRNKGRVVTRAEILENVWGYNFVPATNVVEVHICRLREKLERPNKPRLLQTFRKAGYALVEDSSPGDKES</sequence>
<dbReference type="eggNOG" id="COG0745">
    <property type="taxonomic scope" value="Bacteria"/>
</dbReference>
<dbReference type="AlphaFoldDB" id="A0LPJ2"/>
<dbReference type="GO" id="GO:0000976">
    <property type="term" value="F:transcription cis-regulatory region binding"/>
    <property type="evidence" value="ECO:0007669"/>
    <property type="project" value="TreeGrafter"/>
</dbReference>
<dbReference type="InterPro" id="IPR039420">
    <property type="entry name" value="WalR-like"/>
</dbReference>